<dbReference type="STRING" id="888741.HMPREF9098_1353"/>
<evidence type="ECO:0000256" key="1">
    <source>
        <dbReference type="ARBA" id="ARBA00023004"/>
    </source>
</evidence>
<dbReference type="PANTHER" id="PTHR36965:SF1">
    <property type="entry name" value="FE(2+)-TRAFFICKING PROTEIN-RELATED"/>
    <property type="match status" value="1"/>
</dbReference>
<dbReference type="InterPro" id="IPR007457">
    <property type="entry name" value="Fe_traffick_prot_YggX"/>
</dbReference>
<evidence type="ECO:0000256" key="2">
    <source>
        <dbReference type="ARBA" id="ARBA00053793"/>
    </source>
</evidence>
<evidence type="ECO:0000256" key="3">
    <source>
        <dbReference type="ARBA" id="ARBA00061679"/>
    </source>
</evidence>
<evidence type="ECO:0000256" key="4">
    <source>
        <dbReference type="ARBA" id="ARBA00070403"/>
    </source>
</evidence>
<keyword evidence="7" id="KW-1185">Reference proteome</keyword>
<dbReference type="AlphaFoldDB" id="F0EZL6"/>
<gene>
    <name evidence="6" type="ORF">HMPREF9098_1353</name>
</gene>
<evidence type="ECO:0000313" key="6">
    <source>
        <dbReference type="EMBL" id="EGC17337.1"/>
    </source>
</evidence>
<dbReference type="NCBIfam" id="NF003817">
    <property type="entry name" value="PRK05408.1"/>
    <property type="match status" value="1"/>
</dbReference>
<dbReference type="SUPFAM" id="SSF111148">
    <property type="entry name" value="YggX-like"/>
    <property type="match status" value="1"/>
</dbReference>
<dbReference type="GO" id="GO:0005829">
    <property type="term" value="C:cytosol"/>
    <property type="evidence" value="ECO:0007669"/>
    <property type="project" value="TreeGrafter"/>
</dbReference>
<evidence type="ECO:0000313" key="7">
    <source>
        <dbReference type="Proteomes" id="UP000004088"/>
    </source>
</evidence>
<comment type="similarity">
    <text evidence="3 5">Belongs to the Fe(2+)-trafficking protein family.</text>
</comment>
<dbReference type="Pfam" id="PF04362">
    <property type="entry name" value="Iron_traffic"/>
    <property type="match status" value="1"/>
</dbReference>
<dbReference type="GO" id="GO:0005506">
    <property type="term" value="F:iron ion binding"/>
    <property type="evidence" value="ECO:0007669"/>
    <property type="project" value="UniProtKB-UniRule"/>
</dbReference>
<dbReference type="Gene3D" id="1.10.3880.10">
    <property type="entry name" value="Fe(II) trafficking protein YggX"/>
    <property type="match status" value="1"/>
</dbReference>
<dbReference type="HOGENOM" id="CLU_170994_0_0_4"/>
<proteinExistence type="inferred from homology"/>
<dbReference type="Proteomes" id="UP000004088">
    <property type="component" value="Unassembled WGS sequence"/>
</dbReference>
<dbReference type="EMBL" id="AEWV01000021">
    <property type="protein sequence ID" value="EGC17337.1"/>
    <property type="molecule type" value="Genomic_DNA"/>
</dbReference>
<evidence type="ECO:0000256" key="5">
    <source>
        <dbReference type="HAMAP-Rule" id="MF_00686"/>
    </source>
</evidence>
<protein>
    <recommendedName>
        <fullName evidence="4 5">Probable Fe(2+)-trafficking protein</fullName>
    </recommendedName>
</protein>
<keyword evidence="1 5" id="KW-0408">Iron</keyword>
<dbReference type="PANTHER" id="PTHR36965">
    <property type="entry name" value="FE(2+)-TRAFFICKING PROTEIN-RELATED"/>
    <property type="match status" value="1"/>
</dbReference>
<accession>F0EZL6</accession>
<dbReference type="InterPro" id="IPR036766">
    <property type="entry name" value="Fe_traffick_prot_YggX_sf"/>
</dbReference>
<name>F0EZL6_9NEIS</name>
<comment type="function">
    <text evidence="2">Could be a mediator in iron transactions between iron acquisition and iron-requiring processes, such as synthesis and/or repair of Fe-S clusters in biosynthetic enzymes. Necessary to maintain high levels of aconitase under oxidative stress.</text>
</comment>
<dbReference type="GO" id="GO:0034599">
    <property type="term" value="P:cellular response to oxidative stress"/>
    <property type="evidence" value="ECO:0007669"/>
    <property type="project" value="TreeGrafter"/>
</dbReference>
<comment type="caution">
    <text evidence="6">The sequence shown here is derived from an EMBL/GenBank/DDBJ whole genome shotgun (WGS) entry which is preliminary data.</text>
</comment>
<sequence length="113" mass="13050">MKNAAKLCRLPEICYYHVFAQQGHIMTRMVKCIKLGKEAPGMKFAPLPNELGKRIFENVSQEAWDAWTRHQTMLINENRLSLADPRAREYLAQQMENYFFGEGADAVQGYVPK</sequence>
<dbReference type="HAMAP" id="MF_00686">
    <property type="entry name" value="Fe_traffic_YggX"/>
    <property type="match status" value="1"/>
</dbReference>
<organism evidence="6 7">
    <name type="scientific">Kingella denitrificans ATCC 33394</name>
    <dbReference type="NCBI Taxonomy" id="888741"/>
    <lineage>
        <taxon>Bacteria</taxon>
        <taxon>Pseudomonadati</taxon>
        <taxon>Pseudomonadota</taxon>
        <taxon>Betaproteobacteria</taxon>
        <taxon>Neisseriales</taxon>
        <taxon>Neisseriaceae</taxon>
        <taxon>Kingella</taxon>
    </lineage>
</organism>
<dbReference type="FunFam" id="1.10.3880.10:FF:000001">
    <property type="entry name" value="Probable Fe(2+)-trafficking protein"/>
    <property type="match status" value="1"/>
</dbReference>
<reference evidence="6 7" key="1">
    <citation type="submission" date="2011-01" db="EMBL/GenBank/DDBJ databases">
        <authorList>
            <person name="Muzny D."/>
            <person name="Qin X."/>
            <person name="Deng J."/>
            <person name="Jiang H."/>
            <person name="Liu Y."/>
            <person name="Qu J."/>
            <person name="Song X.-Z."/>
            <person name="Zhang L."/>
            <person name="Thornton R."/>
            <person name="Coyle M."/>
            <person name="Francisco L."/>
            <person name="Jackson L."/>
            <person name="Javaid M."/>
            <person name="Korchina V."/>
            <person name="Kovar C."/>
            <person name="Mata R."/>
            <person name="Mathew T."/>
            <person name="Ngo R."/>
            <person name="Nguyen L."/>
            <person name="Nguyen N."/>
            <person name="Okwuonu G."/>
            <person name="Ongeri F."/>
            <person name="Pham C."/>
            <person name="Simmons D."/>
            <person name="Wilczek-Boney K."/>
            <person name="Hale W."/>
            <person name="Jakkamsetti A."/>
            <person name="Pham P."/>
            <person name="Ruth R."/>
            <person name="San Lucas F."/>
            <person name="Warren J."/>
            <person name="Zhang J."/>
            <person name="Zhao Z."/>
            <person name="Zhou C."/>
            <person name="Zhu D."/>
            <person name="Lee S."/>
            <person name="Bess C."/>
            <person name="Blankenburg K."/>
            <person name="Forbes L."/>
            <person name="Fu Q."/>
            <person name="Gubbala S."/>
            <person name="Hirani K."/>
            <person name="Jayaseelan J.C."/>
            <person name="Lara F."/>
            <person name="Munidasa M."/>
            <person name="Palculict T."/>
            <person name="Patil S."/>
            <person name="Pu L.-L."/>
            <person name="Saada N."/>
            <person name="Tang L."/>
            <person name="Weissenberger G."/>
            <person name="Zhu Y."/>
            <person name="Hemphill L."/>
            <person name="Shang Y."/>
            <person name="Youmans B."/>
            <person name="Ayvaz T."/>
            <person name="Ross M."/>
            <person name="Santibanez J."/>
            <person name="Aqrawi P."/>
            <person name="Gross S."/>
            <person name="Joshi V."/>
            <person name="Fowler G."/>
            <person name="Nazareth L."/>
            <person name="Reid J."/>
            <person name="Worley K."/>
            <person name="Petrosino J."/>
            <person name="Highlander S."/>
            <person name="Gibbs R."/>
        </authorList>
    </citation>
    <scope>NUCLEOTIDE SEQUENCE [LARGE SCALE GENOMIC DNA]</scope>
    <source>
        <strain evidence="6 7">ATCC 33394</strain>
    </source>
</reference>